<dbReference type="CDD" id="cd19082">
    <property type="entry name" value="AKR_AKR10A1_2"/>
    <property type="match status" value="1"/>
</dbReference>
<feature type="binding site" evidence="5">
    <location>
        <position position="438"/>
    </location>
    <ligand>
        <name>Mn(2+)</name>
        <dbReference type="ChEBI" id="CHEBI:29035"/>
    </ligand>
</feature>
<sequence>MSDSTTWAKDSWRSRPIKHQPTYKDKKDLDRVRETLSGLPGLVSFEEVKTLRNKLKDVYEGKCFYLQGGHCAETFSCCNKDRIQPMLDVMSLMTKVITDYTNVPVLTLGRMAGQYAKPRSSQTETVNGVVMESYKGDIMNCAEPDVKGRIPDPNRMIQGYFRSAACLNFIRSSTHVNNRVTGNMLQRVRMILGSGGIRSCFHPGMVGFGEDGKFKKISKDILMNPAHQLKTPLQPGQNFFISHEGLLMEYEESMTRFEAKSKDDEGGVPFNASTHMLWIGHRTRGLEDAHVEYFRGLYNPLGVKVGPGTTSDVLVKLVNRLNPDNEPGKVILITRFGAAKVSKDLPPLVKAVRDAGLKVIWTCDPMHGNTYKANGFKTRDFEKVVKEILNTVNVHVECGTRLNGLHLEMTGEDVTECVGGPENLTEKDLPRCFTSACDPRLNFQQAMGVAFATGYALRASYNERKENALTCLPKKTNVQYGKVFGLGKPVSKLVFGTLFLHKVAQPFELLDHIWASGVNAFDTAAIYGSPEGKCEEILGAWIKSRNINLHQLVVITKGGCSGADSKWAPRMSSAQVVQDLNGSLTRLGIQKVDIYLLHRDDPTIPVKEIVDTMSGLVKQGKIGTWGVSNWSLERFKKAVTYAKASGLAAPVADSTQASLAKPAGPVWPGTTFMGPKREAFYSDNKSDVSVFAWETLAKGFMTGKWTKEDVKNADDKPYRERTLIKAYCTEANFKRRTRAELLAKTKGVSIHTVALAYLMQLQCEMFVLVGTSKLKHFSSNLGAFDVSLSQKECEWLRDGGELHAM</sequence>
<evidence type="ECO:0000256" key="6">
    <source>
        <dbReference type="RuleBase" id="RU363071"/>
    </source>
</evidence>
<proteinExistence type="inferred from homology"/>
<dbReference type="GO" id="GO:0003849">
    <property type="term" value="F:3-deoxy-7-phosphoheptulonate synthase activity"/>
    <property type="evidence" value="ECO:0007669"/>
    <property type="project" value="UniProtKB-EC"/>
</dbReference>
<dbReference type="SUPFAM" id="SSF51430">
    <property type="entry name" value="NAD(P)-linked oxidoreductase"/>
    <property type="match status" value="1"/>
</dbReference>
<comment type="catalytic activity">
    <reaction evidence="4 6">
        <text>D-erythrose 4-phosphate + phosphoenolpyruvate + H2O = 7-phospho-2-dehydro-3-deoxy-D-arabino-heptonate + phosphate</text>
        <dbReference type="Rhea" id="RHEA:14717"/>
        <dbReference type="ChEBI" id="CHEBI:15377"/>
        <dbReference type="ChEBI" id="CHEBI:16897"/>
        <dbReference type="ChEBI" id="CHEBI:43474"/>
        <dbReference type="ChEBI" id="CHEBI:58394"/>
        <dbReference type="ChEBI" id="CHEBI:58702"/>
        <dbReference type="EC" id="2.5.1.54"/>
    </reaction>
</comment>
<keyword evidence="3 6" id="KW-0808">Transferase</keyword>
<dbReference type="Pfam" id="PF01474">
    <property type="entry name" value="DAHP_synth_2"/>
    <property type="match status" value="1"/>
</dbReference>
<evidence type="ECO:0000256" key="5">
    <source>
        <dbReference type="PIRSR" id="PIRSR602480-1"/>
    </source>
</evidence>
<keyword evidence="5" id="KW-0464">Manganese</keyword>
<feature type="binding site" evidence="5">
    <location>
        <position position="304"/>
    </location>
    <ligand>
        <name>phosphoenolpyruvate</name>
        <dbReference type="ChEBI" id="CHEBI:58702"/>
    </ligand>
</feature>
<keyword evidence="5" id="KW-0104">Cadmium</keyword>
<dbReference type="GO" id="GO:0009073">
    <property type="term" value="P:aromatic amino acid family biosynthetic process"/>
    <property type="evidence" value="ECO:0007669"/>
    <property type="project" value="UniProtKB-KW"/>
</dbReference>
<accession>A0A7S4DIG3</accession>
<feature type="binding site" evidence="5">
    <location>
        <position position="367"/>
    </location>
    <ligand>
        <name>Mn(2+)</name>
        <dbReference type="ChEBI" id="CHEBI:29035"/>
    </ligand>
</feature>
<dbReference type="Gene3D" id="3.20.20.70">
    <property type="entry name" value="Aldolase class I"/>
    <property type="match status" value="2"/>
</dbReference>
<dbReference type="InterPro" id="IPR023210">
    <property type="entry name" value="NADP_OxRdtase_dom"/>
</dbReference>
<dbReference type="EMBL" id="HBIV01006393">
    <property type="protein sequence ID" value="CAE0651026.1"/>
    <property type="molecule type" value="Transcribed_RNA"/>
</dbReference>
<dbReference type="PANTHER" id="PTHR21337">
    <property type="entry name" value="PHOSPHO-2-DEHYDRO-3-DEOXYHEPTONATE ALDOLASE 1, 2"/>
    <property type="match status" value="1"/>
</dbReference>
<keyword evidence="6" id="KW-0057">Aromatic amino acid biosynthesis</keyword>
<evidence type="ECO:0000256" key="3">
    <source>
        <dbReference type="ARBA" id="ARBA00022679"/>
    </source>
</evidence>
<comment type="similarity">
    <text evidence="2 6">Belongs to the class-II DAHP synthase family.</text>
</comment>
<dbReference type="Gene3D" id="3.20.20.100">
    <property type="entry name" value="NADP-dependent oxidoreductase domain"/>
    <property type="match status" value="1"/>
</dbReference>
<evidence type="ECO:0000256" key="2">
    <source>
        <dbReference type="ARBA" id="ARBA00008911"/>
    </source>
</evidence>
<dbReference type="AlphaFoldDB" id="A0A7S4DIG3"/>
<dbReference type="EC" id="2.5.1.54" evidence="6"/>
<name>A0A7S4DIG3_9EUKA</name>
<evidence type="ECO:0000259" key="7">
    <source>
        <dbReference type="Pfam" id="PF00248"/>
    </source>
</evidence>
<feature type="domain" description="NADP-dependent oxidoreductase" evidence="7">
    <location>
        <begin position="505"/>
        <end position="794"/>
    </location>
</feature>
<dbReference type="Pfam" id="PF00248">
    <property type="entry name" value="Aldo_ket_red"/>
    <property type="match status" value="1"/>
</dbReference>
<feature type="binding site" evidence="5">
    <location>
        <position position="110"/>
    </location>
    <ligand>
        <name>phosphoenolpyruvate</name>
        <dbReference type="ChEBI" id="CHEBI:58702"/>
    </ligand>
</feature>
<dbReference type="InterPro" id="IPR002480">
    <property type="entry name" value="DAHP_synth_2"/>
</dbReference>
<evidence type="ECO:0000256" key="1">
    <source>
        <dbReference type="ARBA" id="ARBA00004688"/>
    </source>
</evidence>
<comment type="pathway">
    <text evidence="1 6">Metabolic intermediate biosynthesis; chorismate biosynthesis; chorismate from D-erythrose 4-phosphate and phosphoenolpyruvate: step 1/7.</text>
</comment>
<protein>
    <recommendedName>
        <fullName evidence="6">Phospho-2-dehydro-3-deoxyheptonate aldolase</fullName>
        <ecNumber evidence="6">2.5.1.54</ecNumber>
    </recommendedName>
</protein>
<dbReference type="GO" id="GO:0009423">
    <property type="term" value="P:chorismate biosynthetic process"/>
    <property type="evidence" value="ECO:0007669"/>
    <property type="project" value="UniProtKB-UniPathway"/>
</dbReference>
<feature type="binding site" evidence="5">
    <location>
        <position position="408"/>
    </location>
    <ligand>
        <name>Mn(2+)</name>
        <dbReference type="ChEBI" id="CHEBI:29035"/>
    </ligand>
</feature>
<dbReference type="PANTHER" id="PTHR21337:SF0">
    <property type="entry name" value="PHOSPHO-2-DEHYDRO-3-DEOXYHEPTONATE ALDOLASE"/>
    <property type="match status" value="1"/>
</dbReference>
<feature type="binding site" evidence="5">
    <location>
        <position position="71"/>
    </location>
    <ligand>
        <name>Mn(2+)</name>
        <dbReference type="ChEBI" id="CHEBI:29035"/>
    </ligand>
</feature>
<gene>
    <name evidence="8" type="ORF">LGLO00237_LOCUS4666</name>
</gene>
<dbReference type="UniPathway" id="UPA00053">
    <property type="reaction ID" value="UER00084"/>
</dbReference>
<dbReference type="InterPro" id="IPR036812">
    <property type="entry name" value="NAD(P)_OxRdtase_dom_sf"/>
</dbReference>
<keyword evidence="6" id="KW-0028">Amino-acid biosynthesis</keyword>
<feature type="binding site" evidence="5">
    <location>
        <position position="335"/>
    </location>
    <ligand>
        <name>phosphoenolpyruvate</name>
        <dbReference type="ChEBI" id="CHEBI:58702"/>
    </ligand>
</feature>
<dbReference type="GO" id="GO:0008652">
    <property type="term" value="P:amino acid biosynthetic process"/>
    <property type="evidence" value="ECO:0007669"/>
    <property type="project" value="UniProtKB-KW"/>
</dbReference>
<keyword evidence="5" id="KW-0170">Cobalt</keyword>
<reference evidence="8" key="1">
    <citation type="submission" date="2021-01" db="EMBL/GenBank/DDBJ databases">
        <authorList>
            <person name="Corre E."/>
            <person name="Pelletier E."/>
            <person name="Niang G."/>
            <person name="Scheremetjew M."/>
            <person name="Finn R."/>
            <person name="Kale V."/>
            <person name="Holt S."/>
            <person name="Cochrane G."/>
            <person name="Meng A."/>
            <person name="Brown T."/>
            <person name="Cohen L."/>
        </authorList>
    </citation>
    <scope>NUCLEOTIDE SEQUENCE</scope>
    <source>
        <strain evidence="8">CCCM811</strain>
    </source>
</reference>
<comment type="cofactor">
    <cofactor evidence="5">
        <name>Mn(2+)</name>
        <dbReference type="ChEBI" id="CHEBI:29035"/>
    </cofactor>
    <cofactor evidence="5">
        <name>Co(2+)</name>
        <dbReference type="ChEBI" id="CHEBI:48828"/>
    </cofactor>
    <cofactor evidence="5">
        <name>Cd(2+)</name>
        <dbReference type="ChEBI" id="CHEBI:48775"/>
    </cofactor>
    <text evidence="5">Binds 1 divalent cation per subunit. The enzyme is active with manganese, cobalt or cadmium ions.</text>
</comment>
<organism evidence="8">
    <name type="scientific">Lotharella globosa</name>
    <dbReference type="NCBI Taxonomy" id="91324"/>
    <lineage>
        <taxon>Eukaryota</taxon>
        <taxon>Sar</taxon>
        <taxon>Rhizaria</taxon>
        <taxon>Cercozoa</taxon>
        <taxon>Chlorarachniophyceae</taxon>
        <taxon>Lotharella</taxon>
    </lineage>
</organism>
<evidence type="ECO:0000313" key="8">
    <source>
        <dbReference type="EMBL" id="CAE0651026.1"/>
    </source>
</evidence>
<dbReference type="SUPFAM" id="SSF51569">
    <property type="entry name" value="Aldolase"/>
    <property type="match status" value="1"/>
</dbReference>
<evidence type="ECO:0000256" key="4">
    <source>
        <dbReference type="ARBA" id="ARBA00047508"/>
    </source>
</evidence>
<dbReference type="InterPro" id="IPR013785">
    <property type="entry name" value="Aldolase_TIM"/>
</dbReference>